<proteinExistence type="predicted"/>
<accession>A0A7M3M9Z6</accession>
<evidence type="ECO:0000313" key="1">
    <source>
        <dbReference type="EMBL" id="TVM14039.1"/>
    </source>
</evidence>
<name>A0A7M3M9Z6_9BACT</name>
<comment type="caution">
    <text evidence="1">The sequence shown here is derived from an EMBL/GenBank/DDBJ whole genome shotgun (WGS) entry which is preliminary data.</text>
</comment>
<evidence type="ECO:0000313" key="2">
    <source>
        <dbReference type="Proteomes" id="UP000448292"/>
    </source>
</evidence>
<dbReference type="Proteomes" id="UP000448292">
    <property type="component" value="Unassembled WGS sequence"/>
</dbReference>
<keyword evidence="2" id="KW-1185">Reference proteome</keyword>
<dbReference type="EMBL" id="QMIE01000029">
    <property type="protein sequence ID" value="TVM14039.1"/>
    <property type="molecule type" value="Genomic_DNA"/>
</dbReference>
<dbReference type="AlphaFoldDB" id="A0A7M3M9Z6"/>
<sequence>MRLIDSITQYPGLENLKNMTNAWNKLIAEKSIPFDPEVLKEAIGKEVKTICLPKNGKKVLKIEKKGECYTRLMSTKYPVGHYEIALAVFIQKLNDSCYAQFTLTGNTENWDILNIYSDNSAEFIELKEWDSKDSPLFALVEALKNFELYNHISKLNKAQHTQFSDSSISILAPIEYYIKYNLFSPFINKYTSNEFSDLIKACKECFKVDIHLKALYLSKDDFNILSTKSDKAEDQNNLKKADRERATVANITFSCPELLVENWKTILS</sequence>
<gene>
    <name evidence="1" type="ORF">DPQ33_17900</name>
</gene>
<protein>
    <submittedName>
        <fullName evidence="1">Uncharacterized protein</fullName>
    </submittedName>
</protein>
<organism evidence="1 2">
    <name type="scientific">Oceanidesulfovibrio indonesiensis</name>
    <dbReference type="NCBI Taxonomy" id="54767"/>
    <lineage>
        <taxon>Bacteria</taxon>
        <taxon>Pseudomonadati</taxon>
        <taxon>Thermodesulfobacteriota</taxon>
        <taxon>Desulfovibrionia</taxon>
        <taxon>Desulfovibrionales</taxon>
        <taxon>Desulfovibrionaceae</taxon>
        <taxon>Oceanidesulfovibrio</taxon>
    </lineage>
</organism>
<dbReference type="RefSeq" id="WP_144304587.1">
    <property type="nucleotide sequence ID" value="NZ_QMIE01000029.1"/>
</dbReference>
<reference evidence="1 2" key="1">
    <citation type="submission" date="2018-06" db="EMBL/GenBank/DDBJ databases">
        <title>Complete genome of Desulfovibrio indonesiensis P37SLT.</title>
        <authorList>
            <person name="Crispim J.S."/>
            <person name="Vidigal P.M.P."/>
            <person name="Silva L.C.F."/>
            <person name="Laguardia C.N."/>
            <person name="Araujo L.C."/>
            <person name="Dias R.S."/>
            <person name="Sousa M.P."/>
            <person name="Paula S.O."/>
            <person name="Silva C."/>
        </authorList>
    </citation>
    <scope>NUCLEOTIDE SEQUENCE [LARGE SCALE GENOMIC DNA]</scope>
    <source>
        <strain evidence="1 2">P37SLT</strain>
    </source>
</reference>